<dbReference type="SUPFAM" id="SSF55729">
    <property type="entry name" value="Acyl-CoA N-acyltransferases (Nat)"/>
    <property type="match status" value="1"/>
</dbReference>
<evidence type="ECO:0000259" key="1">
    <source>
        <dbReference type="PROSITE" id="PS51186"/>
    </source>
</evidence>
<feature type="domain" description="N-acetyltransferase" evidence="1">
    <location>
        <begin position="36"/>
        <end position="176"/>
    </location>
</feature>
<dbReference type="AlphaFoldDB" id="A0A4Q7VI46"/>
<evidence type="ECO:0000313" key="2">
    <source>
        <dbReference type="EMBL" id="RZT95791.1"/>
    </source>
</evidence>
<reference evidence="2 3" key="1">
    <citation type="submission" date="2019-02" db="EMBL/GenBank/DDBJ databases">
        <title>Genomic Encyclopedia of Type Strains, Phase IV (KMG-IV): sequencing the most valuable type-strain genomes for metagenomic binning, comparative biology and taxonomic classification.</title>
        <authorList>
            <person name="Goeker M."/>
        </authorList>
    </citation>
    <scope>NUCLEOTIDE SEQUENCE [LARGE SCALE GENOMIC DNA]</scope>
    <source>
        <strain evidence="2 3">DSM 28825</strain>
    </source>
</reference>
<dbReference type="InterPro" id="IPR000182">
    <property type="entry name" value="GNAT_dom"/>
</dbReference>
<protein>
    <submittedName>
        <fullName evidence="2">Acetyltransferase (GNAT) family protein</fullName>
    </submittedName>
</protein>
<dbReference type="Pfam" id="PF13673">
    <property type="entry name" value="Acetyltransf_10"/>
    <property type="match status" value="1"/>
</dbReference>
<comment type="caution">
    <text evidence="2">The sequence shown here is derived from an EMBL/GenBank/DDBJ whole genome shotgun (WGS) entry which is preliminary data.</text>
</comment>
<name>A0A4Q7VI46_9BACT</name>
<dbReference type="OrthoDB" id="9792929at2"/>
<dbReference type="CDD" id="cd04301">
    <property type="entry name" value="NAT_SF"/>
    <property type="match status" value="1"/>
</dbReference>
<dbReference type="Gene3D" id="3.40.630.30">
    <property type="match status" value="1"/>
</dbReference>
<gene>
    <name evidence="2" type="ORF">EV201_0417</name>
</gene>
<dbReference type="Proteomes" id="UP000293562">
    <property type="component" value="Unassembled WGS sequence"/>
</dbReference>
<dbReference type="InterPro" id="IPR016181">
    <property type="entry name" value="Acyl_CoA_acyltransferase"/>
</dbReference>
<sequence>MNDFNIGKIGRLMRRDYQIKGLLTKYKIGKSMVEEFKIRKAEPDEYPEIERIFEAQGLENNKTGVKVFNGYSVEVFDRLIGGAEVMLQEGEYTFSVAVIDDFKGQGIGKSLFQIVEEKIRNLGAKRILIQAKVPAYWSKFGFVEIVDPNDAPKTFRCDGCSQYGKDCFPKIMVLDL</sequence>
<evidence type="ECO:0000313" key="3">
    <source>
        <dbReference type="Proteomes" id="UP000293562"/>
    </source>
</evidence>
<dbReference type="EMBL" id="SHKN01000001">
    <property type="protein sequence ID" value="RZT95791.1"/>
    <property type="molecule type" value="Genomic_DNA"/>
</dbReference>
<dbReference type="PROSITE" id="PS51186">
    <property type="entry name" value="GNAT"/>
    <property type="match status" value="1"/>
</dbReference>
<keyword evidence="2" id="KW-0808">Transferase</keyword>
<proteinExistence type="predicted"/>
<accession>A0A4Q7VI46</accession>
<dbReference type="GO" id="GO:0016747">
    <property type="term" value="F:acyltransferase activity, transferring groups other than amino-acyl groups"/>
    <property type="evidence" value="ECO:0007669"/>
    <property type="project" value="InterPro"/>
</dbReference>
<organism evidence="2 3">
    <name type="scientific">Ancylomarina subtilis</name>
    <dbReference type="NCBI Taxonomy" id="1639035"/>
    <lineage>
        <taxon>Bacteria</taxon>
        <taxon>Pseudomonadati</taxon>
        <taxon>Bacteroidota</taxon>
        <taxon>Bacteroidia</taxon>
        <taxon>Marinilabiliales</taxon>
        <taxon>Marinifilaceae</taxon>
        <taxon>Ancylomarina</taxon>
    </lineage>
</organism>
<keyword evidence="3" id="KW-1185">Reference proteome</keyword>
<dbReference type="RefSeq" id="WP_130305721.1">
    <property type="nucleotide sequence ID" value="NZ_SHKN01000001.1"/>
</dbReference>